<gene>
    <name evidence="2" type="ORF">DNJ73_06455</name>
</gene>
<dbReference type="Pfam" id="PF07963">
    <property type="entry name" value="N_methyl"/>
    <property type="match status" value="1"/>
</dbReference>
<organism evidence="2 3">
    <name type="scientific">Prochlorococcus marinus XMU1408</name>
    <dbReference type="NCBI Taxonomy" id="2213228"/>
    <lineage>
        <taxon>Bacteria</taxon>
        <taxon>Bacillati</taxon>
        <taxon>Cyanobacteriota</taxon>
        <taxon>Cyanophyceae</taxon>
        <taxon>Synechococcales</taxon>
        <taxon>Prochlorococcaceae</taxon>
        <taxon>Prochlorococcus</taxon>
    </lineage>
</organism>
<keyword evidence="1" id="KW-0472">Membrane</keyword>
<evidence type="ECO:0000313" key="3">
    <source>
        <dbReference type="Proteomes" id="UP000247807"/>
    </source>
</evidence>
<protein>
    <recommendedName>
        <fullName evidence="4">Prepilin-type cleavage/methylation domain-containing protein</fullName>
    </recommendedName>
</protein>
<accession>A0A318R2C6</accession>
<evidence type="ECO:0000313" key="2">
    <source>
        <dbReference type="EMBL" id="PYE01070.1"/>
    </source>
</evidence>
<dbReference type="Proteomes" id="UP000247807">
    <property type="component" value="Unassembled WGS sequence"/>
</dbReference>
<comment type="caution">
    <text evidence="2">The sequence shown here is derived from an EMBL/GenBank/DDBJ whole genome shotgun (WGS) entry which is preliminary data.</text>
</comment>
<proteinExistence type="predicted"/>
<name>A0A318R2C6_PROMR</name>
<dbReference type="AlphaFoldDB" id="A0A318R2C6"/>
<dbReference type="Gene3D" id="3.30.700.10">
    <property type="entry name" value="Glycoprotein, Type 4 Pilin"/>
    <property type="match status" value="1"/>
</dbReference>
<keyword evidence="1" id="KW-0812">Transmembrane</keyword>
<dbReference type="OrthoDB" id="572448at2"/>
<sequence length="396" mass="44293">MNYEGGYTLVELSVVVAVLGILGGLTISNVNKWMKHSHIDEAITVLNNSLVDCLQESRTGKDPNTISPSDNVIDNQRLEPINYEIKESNNTCANFLITPKNSEDKVRFEMGYQITIDGNATKIATLPDTQSAQSRCYRWGGKNCGATEEQLQALADAAQLAEDRKNCKDEFNTWLRDTPPNGGSGLSPFNRWDINTDPPSCSKETYAFEGEIVSNQKAVDEAQERKLGKICNNKIMSQKELKTTGIKNFEECGTQTFYFCEGSQKQSEEGMNVCLAEKDLLAKRNEELVCEKNREEARLGGYIGYYPPVEGPDSCGNEYWMCDTIQFSEESAFNKSPCADVKESTCGKTKTPEECLSECNPGHKSFIKMFCGYGFEGMKPMHKVCRDFNSCMCRED</sequence>
<dbReference type="InterPro" id="IPR045584">
    <property type="entry name" value="Pilin-like"/>
</dbReference>
<feature type="transmembrane region" description="Helical" evidence="1">
    <location>
        <begin position="6"/>
        <end position="27"/>
    </location>
</feature>
<keyword evidence="1" id="KW-1133">Transmembrane helix</keyword>
<dbReference type="SUPFAM" id="SSF54523">
    <property type="entry name" value="Pili subunits"/>
    <property type="match status" value="1"/>
</dbReference>
<reference evidence="2 3" key="1">
    <citation type="journal article" date="2018" name="Appl. Environ. Microbiol.">
        <title>Genome rearrangement shapes Prochlorococcus ecological adaptation.</title>
        <authorList>
            <person name="Yan W."/>
            <person name="Wei S."/>
            <person name="Wang Q."/>
            <person name="Xiao X."/>
            <person name="Zeng Q."/>
            <person name="Jiao N."/>
            <person name="Zhang R."/>
        </authorList>
    </citation>
    <scope>NUCLEOTIDE SEQUENCE [LARGE SCALE GENOMIC DNA]</scope>
    <source>
        <strain evidence="2 3">XMU1408</strain>
    </source>
</reference>
<dbReference type="EMBL" id="QJUE01000005">
    <property type="protein sequence ID" value="PYE01070.1"/>
    <property type="molecule type" value="Genomic_DNA"/>
</dbReference>
<dbReference type="PROSITE" id="PS00409">
    <property type="entry name" value="PROKAR_NTER_METHYL"/>
    <property type="match status" value="1"/>
</dbReference>
<dbReference type="NCBIfam" id="TIGR02532">
    <property type="entry name" value="IV_pilin_GFxxxE"/>
    <property type="match status" value="1"/>
</dbReference>
<dbReference type="RefSeq" id="WP_158466899.1">
    <property type="nucleotide sequence ID" value="NZ_QJUE01000005.1"/>
</dbReference>
<evidence type="ECO:0008006" key="4">
    <source>
        <dbReference type="Google" id="ProtNLM"/>
    </source>
</evidence>
<dbReference type="InterPro" id="IPR012902">
    <property type="entry name" value="N_methyl_site"/>
</dbReference>
<evidence type="ECO:0000256" key="1">
    <source>
        <dbReference type="SAM" id="Phobius"/>
    </source>
</evidence>